<proteinExistence type="predicted"/>
<dbReference type="InterPro" id="IPR030831">
    <property type="entry name" value="Fuse-rel_SoxYZ"/>
</dbReference>
<reference evidence="4 5" key="1">
    <citation type="submission" date="2017-01" db="EMBL/GenBank/DDBJ databases">
        <authorList>
            <person name="Mah S.A."/>
            <person name="Swanson W.J."/>
            <person name="Moy G.W."/>
            <person name="Vacquier V.D."/>
        </authorList>
    </citation>
    <scope>NUCLEOTIDE SEQUENCE [LARGE SCALE GENOMIC DNA]</scope>
    <source>
        <strain evidence="4 5">DSM 7027</strain>
    </source>
</reference>
<feature type="signal peptide" evidence="1">
    <location>
        <begin position="1"/>
        <end position="22"/>
    </location>
</feature>
<dbReference type="InterPro" id="IPR014756">
    <property type="entry name" value="Ig_E-set"/>
</dbReference>
<dbReference type="Gene3D" id="2.60.40.2470">
    <property type="entry name" value="SoxY domain"/>
    <property type="match status" value="1"/>
</dbReference>
<evidence type="ECO:0000313" key="5">
    <source>
        <dbReference type="Proteomes" id="UP000186895"/>
    </source>
</evidence>
<accession>A0A1N6RC28</accession>
<dbReference type="Gene3D" id="2.60.40.10">
    <property type="entry name" value="Immunoglobulins"/>
    <property type="match status" value="1"/>
</dbReference>
<feature type="chain" id="PRO_5012275136" evidence="1">
    <location>
        <begin position="23"/>
        <end position="255"/>
    </location>
</feature>
<dbReference type="SUPFAM" id="SSF81296">
    <property type="entry name" value="E set domains"/>
    <property type="match status" value="1"/>
</dbReference>
<sequence>MKLKQRLTAGTLSLLLAGPLMAAQPADPLDSVMWEYTRDIFIGNDDYRFDPDIQVDVPAFAEDPTQVPITIDARAHAGNIEKMVVWADLNPIQHVLNYYPGSGANPKVSLRIKVQQSTAVRAAVLTRDGLWHVGYAQLDAAGGGCTTPSMGNADPYWQSHLGEIQSRRFQSGQDDSARYKFRVIHPMDTGLVDAIPEFYLEQVEVRDAENQTVVRMELSPPVSENPVFTFDLKDQANEYHLWLRDNGGNEFEQAL</sequence>
<feature type="domain" description="Sulphur oxidation protein SoxZ" evidence="2">
    <location>
        <begin position="173"/>
        <end position="253"/>
    </location>
</feature>
<name>A0A1N6RC28_9GAMM</name>
<gene>
    <name evidence="4" type="ORF">SAMN05421647_103238</name>
</gene>
<evidence type="ECO:0000259" key="3">
    <source>
        <dbReference type="Pfam" id="PF13501"/>
    </source>
</evidence>
<dbReference type="NCBIfam" id="TIGR04557">
    <property type="entry name" value="fuse_rel_SoxYZ"/>
    <property type="match status" value="1"/>
</dbReference>
<keyword evidence="1" id="KW-0732">Signal</keyword>
<dbReference type="InterPro" id="IPR038162">
    <property type="entry name" value="SoxY_sf"/>
</dbReference>
<dbReference type="Proteomes" id="UP000186895">
    <property type="component" value="Unassembled WGS sequence"/>
</dbReference>
<feature type="domain" description="Ig-like SoxY" evidence="3">
    <location>
        <begin position="42"/>
        <end position="145"/>
    </location>
</feature>
<dbReference type="eggNOG" id="COG5501">
    <property type="taxonomic scope" value="Bacteria"/>
</dbReference>
<dbReference type="InterPro" id="IPR013783">
    <property type="entry name" value="Ig-like_fold"/>
</dbReference>
<evidence type="ECO:0000256" key="1">
    <source>
        <dbReference type="SAM" id="SignalP"/>
    </source>
</evidence>
<dbReference type="Pfam" id="PF13501">
    <property type="entry name" value="SoxY"/>
    <property type="match status" value="1"/>
</dbReference>
<dbReference type="InterPro" id="IPR014880">
    <property type="entry name" value="SoxZ_dom"/>
</dbReference>
<dbReference type="STRING" id="49186.SAMN05421647_103238"/>
<evidence type="ECO:0000313" key="4">
    <source>
        <dbReference type="EMBL" id="SIQ26365.1"/>
    </source>
</evidence>
<organism evidence="4 5">
    <name type="scientific">Marinobacterium stanieri</name>
    <dbReference type="NCBI Taxonomy" id="49186"/>
    <lineage>
        <taxon>Bacteria</taxon>
        <taxon>Pseudomonadati</taxon>
        <taxon>Pseudomonadota</taxon>
        <taxon>Gammaproteobacteria</taxon>
        <taxon>Oceanospirillales</taxon>
        <taxon>Oceanospirillaceae</taxon>
        <taxon>Marinobacterium</taxon>
    </lineage>
</organism>
<dbReference type="InterPro" id="IPR032711">
    <property type="entry name" value="SoxY"/>
</dbReference>
<dbReference type="EMBL" id="FTMN01000003">
    <property type="protein sequence ID" value="SIQ26365.1"/>
    <property type="molecule type" value="Genomic_DNA"/>
</dbReference>
<dbReference type="RefSeq" id="WP_083702993.1">
    <property type="nucleotide sequence ID" value="NZ_FTMN01000003.1"/>
</dbReference>
<keyword evidence="5" id="KW-1185">Reference proteome</keyword>
<dbReference type="Pfam" id="PF08770">
    <property type="entry name" value="SoxZ"/>
    <property type="match status" value="1"/>
</dbReference>
<protein>
    <submittedName>
        <fullName evidence="4">Sulfur-oxidizing protein SoxY</fullName>
    </submittedName>
</protein>
<dbReference type="AlphaFoldDB" id="A0A1N6RC28"/>
<evidence type="ECO:0000259" key="2">
    <source>
        <dbReference type="Pfam" id="PF08770"/>
    </source>
</evidence>